<dbReference type="AlphaFoldDB" id="A0A3M2M212"/>
<dbReference type="InterPro" id="IPR019734">
    <property type="entry name" value="TPR_rpt"/>
</dbReference>
<dbReference type="Proteomes" id="UP000282674">
    <property type="component" value="Unassembled WGS sequence"/>
</dbReference>
<evidence type="ECO:0000256" key="1">
    <source>
        <dbReference type="ARBA" id="ARBA00005820"/>
    </source>
</evidence>
<dbReference type="InterPro" id="IPR027417">
    <property type="entry name" value="P-loop_NTPase"/>
</dbReference>
<dbReference type="PANTHER" id="PTHR35807">
    <property type="entry name" value="TRANSCRIPTIONAL REGULATOR REDD-RELATED"/>
    <property type="match status" value="1"/>
</dbReference>
<dbReference type="Pfam" id="PF03704">
    <property type="entry name" value="BTAD"/>
    <property type="match status" value="1"/>
</dbReference>
<dbReference type="Gene3D" id="1.10.10.10">
    <property type="entry name" value="Winged helix-like DNA-binding domain superfamily/Winged helix DNA-binding domain"/>
    <property type="match status" value="1"/>
</dbReference>
<dbReference type="Gene3D" id="3.40.50.300">
    <property type="entry name" value="P-loop containing nucleotide triphosphate hydrolases"/>
    <property type="match status" value="1"/>
</dbReference>
<keyword evidence="4" id="KW-0804">Transcription</keyword>
<dbReference type="Pfam" id="PF00931">
    <property type="entry name" value="NB-ARC"/>
    <property type="match status" value="1"/>
</dbReference>
<feature type="domain" description="Bacterial transcriptional activator" evidence="6">
    <location>
        <begin position="104"/>
        <end position="260"/>
    </location>
</feature>
<dbReference type="InterPro" id="IPR016032">
    <property type="entry name" value="Sig_transdc_resp-reg_C-effctor"/>
</dbReference>
<gene>
    <name evidence="7" type="ORF">EBO15_15680</name>
</gene>
<dbReference type="SMART" id="SM00862">
    <property type="entry name" value="Trans_reg_C"/>
    <property type="match status" value="1"/>
</dbReference>
<dbReference type="InterPro" id="IPR001867">
    <property type="entry name" value="OmpR/PhoB-type_DNA-bd"/>
</dbReference>
<keyword evidence="2" id="KW-0805">Transcription regulation</keyword>
<reference evidence="7 8" key="1">
    <citation type="submission" date="2018-10" db="EMBL/GenBank/DDBJ databases">
        <title>Isolation from soil.</title>
        <authorList>
            <person name="Hu J."/>
        </authorList>
    </citation>
    <scope>NUCLEOTIDE SEQUENCE [LARGE SCALE GENOMIC DNA]</scope>
    <source>
        <strain evidence="7 8">NEAU-Ht49</strain>
    </source>
</reference>
<organism evidence="7 8">
    <name type="scientific">Actinomadura harenae</name>
    <dbReference type="NCBI Taxonomy" id="2483351"/>
    <lineage>
        <taxon>Bacteria</taxon>
        <taxon>Bacillati</taxon>
        <taxon>Actinomycetota</taxon>
        <taxon>Actinomycetes</taxon>
        <taxon>Streptosporangiales</taxon>
        <taxon>Thermomonosporaceae</taxon>
        <taxon>Actinomadura</taxon>
    </lineage>
</organism>
<proteinExistence type="inferred from homology"/>
<accession>A0A3M2M212</accession>
<keyword evidence="3" id="KW-0238">DNA-binding</keyword>
<dbReference type="InterPro" id="IPR002182">
    <property type="entry name" value="NB-ARC"/>
</dbReference>
<dbReference type="SUPFAM" id="SSF52540">
    <property type="entry name" value="P-loop containing nucleoside triphosphate hydrolases"/>
    <property type="match status" value="1"/>
</dbReference>
<dbReference type="InterPro" id="IPR011990">
    <property type="entry name" value="TPR-like_helical_dom_sf"/>
</dbReference>
<dbReference type="PRINTS" id="PR00364">
    <property type="entry name" value="DISEASERSIST"/>
</dbReference>
<sequence>MIGTEGGPVEIRMLGPLEVTADDGARVEPSQPLQRAALCVLAVRAGRPVSARALGDLLWGDDAPGRGAGAVKTCLSGVRRALTRDRLPLGHGGYRLVPRPGDTFDLAVFRDLSARAREALARAGATGGAAEGERCREDAAELFGRALALWREPVLEDLPETPSLAGVRAGLLGERRRVREEAAETLLALGRHRDLVPDLRTWLEDDPLNESFSAALLLALHRSGRKAEALRCYDRTRASIRAATGSEPGRVLRDLAERVRQDDADEGDGTRAWSVRELPPLRQLPPDLRDFTGHDADRDAIEELLRAGATAPVPPTVHVTGPPGIGKTALALHVAHRVGDAFPDGQIHVQLAGASMVPREVVAVLGEVLRALGVQNGDIPDTLDGRAALYRSRLAGRRVLVFADDAADAAQVRPLLPGEPGSALLVTGRSRHLGLDGARVVDVRPLGPAEAVDLLAEIIGPERVARERPAADAIAAACDGFPLALRIAGARLAARPAWPLSHLAGLLDGPGRLDQMVAGDTAVRTHIEHAYAGLDEPTRRAFRMLALAGPHPFAPWVAGVLLDTADAGGVLSELVDRCLLTACGVDRLGQPRYRMHDLLREYASELLHGDADTEPALERLVVAWLELVDAADDRAPRDPYFPAPARFRRHTVVAADLVGRLVAPDPAAWIESEMPNLRTIVEVACAANRHRLATGIVMRLAAHSHLHRKHFEVEYLWKLVARAATDAGDPETAAYARFRGAAVVAGDQSRPGDALPMVDEAVEVFERVGNHRDLSRVLGLRGSCRLALGRAEEALLDAERGLALAERTGERHAELSCLRVLGLALSRLGEHRRAVAAAERSLAIGRDLGEPAYQGIALFSLVRIYAEAGRHDRIPELCAEGLVLTRSIDHVLGTAYFHEQWGYAHQGLGRHELAVERLSVAIDLFASQQAAAAEAACRERLAESRAALRALKAVRNRKAVQN</sequence>
<dbReference type="GO" id="GO:0043531">
    <property type="term" value="F:ADP binding"/>
    <property type="evidence" value="ECO:0007669"/>
    <property type="project" value="InterPro"/>
</dbReference>
<evidence type="ECO:0000259" key="6">
    <source>
        <dbReference type="SMART" id="SM01043"/>
    </source>
</evidence>
<protein>
    <recommendedName>
        <fullName evidence="9">SARP family transcriptional regulator</fullName>
    </recommendedName>
</protein>
<dbReference type="GO" id="GO:0003677">
    <property type="term" value="F:DNA binding"/>
    <property type="evidence" value="ECO:0007669"/>
    <property type="project" value="UniProtKB-KW"/>
</dbReference>
<evidence type="ECO:0000259" key="5">
    <source>
        <dbReference type="SMART" id="SM00862"/>
    </source>
</evidence>
<dbReference type="SMART" id="SM00028">
    <property type="entry name" value="TPR"/>
    <property type="match status" value="3"/>
</dbReference>
<dbReference type="SUPFAM" id="SSF48452">
    <property type="entry name" value="TPR-like"/>
    <property type="match status" value="2"/>
</dbReference>
<dbReference type="GO" id="GO:0006355">
    <property type="term" value="P:regulation of DNA-templated transcription"/>
    <property type="evidence" value="ECO:0007669"/>
    <property type="project" value="InterPro"/>
</dbReference>
<dbReference type="PANTHER" id="PTHR35807:SF1">
    <property type="entry name" value="TRANSCRIPTIONAL REGULATOR REDD"/>
    <property type="match status" value="1"/>
</dbReference>
<evidence type="ECO:0000313" key="7">
    <source>
        <dbReference type="EMBL" id="RMI43671.1"/>
    </source>
</evidence>
<dbReference type="Gene3D" id="1.25.40.10">
    <property type="entry name" value="Tetratricopeptide repeat domain"/>
    <property type="match status" value="2"/>
</dbReference>
<dbReference type="OrthoDB" id="5521887at2"/>
<comment type="caution">
    <text evidence="7">The sequence shown here is derived from an EMBL/GenBank/DDBJ whole genome shotgun (WGS) entry which is preliminary data.</text>
</comment>
<dbReference type="EMBL" id="RFFG01000024">
    <property type="protein sequence ID" value="RMI43671.1"/>
    <property type="molecule type" value="Genomic_DNA"/>
</dbReference>
<evidence type="ECO:0000313" key="8">
    <source>
        <dbReference type="Proteomes" id="UP000282674"/>
    </source>
</evidence>
<evidence type="ECO:0000256" key="4">
    <source>
        <dbReference type="ARBA" id="ARBA00023163"/>
    </source>
</evidence>
<evidence type="ECO:0000256" key="3">
    <source>
        <dbReference type="ARBA" id="ARBA00023125"/>
    </source>
</evidence>
<evidence type="ECO:0000256" key="2">
    <source>
        <dbReference type="ARBA" id="ARBA00023015"/>
    </source>
</evidence>
<comment type="similarity">
    <text evidence="1">Belongs to the AfsR/DnrI/RedD regulatory family.</text>
</comment>
<dbReference type="SUPFAM" id="SSF46894">
    <property type="entry name" value="C-terminal effector domain of the bipartite response regulators"/>
    <property type="match status" value="1"/>
</dbReference>
<dbReference type="InterPro" id="IPR051677">
    <property type="entry name" value="AfsR-DnrI-RedD_regulator"/>
</dbReference>
<feature type="domain" description="OmpR/PhoB-type" evidence="5">
    <location>
        <begin position="24"/>
        <end position="96"/>
    </location>
</feature>
<dbReference type="SMART" id="SM01043">
    <property type="entry name" value="BTAD"/>
    <property type="match status" value="1"/>
</dbReference>
<evidence type="ECO:0008006" key="9">
    <source>
        <dbReference type="Google" id="ProtNLM"/>
    </source>
</evidence>
<dbReference type="GO" id="GO:0000160">
    <property type="term" value="P:phosphorelay signal transduction system"/>
    <property type="evidence" value="ECO:0007669"/>
    <property type="project" value="InterPro"/>
</dbReference>
<dbReference type="InterPro" id="IPR005158">
    <property type="entry name" value="BTAD"/>
</dbReference>
<dbReference type="InterPro" id="IPR036388">
    <property type="entry name" value="WH-like_DNA-bd_sf"/>
</dbReference>
<dbReference type="RefSeq" id="WP_122195130.1">
    <property type="nucleotide sequence ID" value="NZ_JBHSKC010000008.1"/>
</dbReference>
<keyword evidence="8" id="KW-1185">Reference proteome</keyword>
<dbReference type="CDD" id="cd15831">
    <property type="entry name" value="BTAD"/>
    <property type="match status" value="1"/>
</dbReference>
<name>A0A3M2M212_9ACTN</name>